<evidence type="ECO:0000259" key="4">
    <source>
        <dbReference type="PROSITE" id="PS51184"/>
    </source>
</evidence>
<sequence length="275" mass="30766">MNSVSEFEESTYEPEMFFAEYWRRKPLFVRGGAEGFLGRRWTDEDFDNAYRVAEAKGASIKERAGEVTFIENVSACDPDLTRRAVEFSRRFASPRAWFDSVRTYSSSGIGAHFDHSDNFVLQQGGVKEWTLASPTNIEQQVIARRMLNLPDVGGHELPDGEGVRFVVEPGDLLYIPLFWLHHGISEAASLSLSLVCPAVSLYSAVVPFLSHAIKEREIGHEPITALHEYLSPEERSAAVAQIRQATADLLNRISDDDVVGLVQSLQLKRLPGVRV</sequence>
<evidence type="ECO:0000313" key="6">
    <source>
        <dbReference type="Proteomes" id="UP000622245"/>
    </source>
</evidence>
<dbReference type="PANTHER" id="PTHR13096:SF8">
    <property type="entry name" value="RIBOSOMAL OXYGENASE 1"/>
    <property type="match status" value="1"/>
</dbReference>
<evidence type="ECO:0000256" key="2">
    <source>
        <dbReference type="ARBA" id="ARBA00022723"/>
    </source>
</evidence>
<dbReference type="Gene3D" id="2.60.120.650">
    <property type="entry name" value="Cupin"/>
    <property type="match status" value="1"/>
</dbReference>
<keyword evidence="3" id="KW-0408">Iron</keyword>
<keyword evidence="6" id="KW-1185">Reference proteome</keyword>
<dbReference type="SUPFAM" id="SSF51197">
    <property type="entry name" value="Clavaminate synthase-like"/>
    <property type="match status" value="1"/>
</dbReference>
<evidence type="ECO:0000313" key="5">
    <source>
        <dbReference type="EMBL" id="MBM0275418.1"/>
    </source>
</evidence>
<organism evidence="5 6">
    <name type="scientific">Micromonospora tarensis</name>
    <dbReference type="NCBI Taxonomy" id="2806100"/>
    <lineage>
        <taxon>Bacteria</taxon>
        <taxon>Bacillati</taxon>
        <taxon>Actinomycetota</taxon>
        <taxon>Actinomycetes</taxon>
        <taxon>Micromonosporales</taxon>
        <taxon>Micromonosporaceae</taxon>
        <taxon>Micromonospora</taxon>
    </lineage>
</organism>
<dbReference type="RefSeq" id="WP_203147817.1">
    <property type="nucleotide sequence ID" value="NZ_JAEVHL010000023.1"/>
</dbReference>
<dbReference type="InterPro" id="IPR039994">
    <property type="entry name" value="NO66-like"/>
</dbReference>
<dbReference type="Pfam" id="PF08007">
    <property type="entry name" value="JmjC_2"/>
    <property type="match status" value="1"/>
</dbReference>
<dbReference type="PANTHER" id="PTHR13096">
    <property type="entry name" value="MINA53 MYC INDUCED NUCLEAR ANTIGEN"/>
    <property type="match status" value="1"/>
</dbReference>
<comment type="cofactor">
    <cofactor evidence="1">
        <name>Fe(2+)</name>
        <dbReference type="ChEBI" id="CHEBI:29033"/>
    </cofactor>
</comment>
<evidence type="ECO:0000256" key="1">
    <source>
        <dbReference type="ARBA" id="ARBA00001954"/>
    </source>
</evidence>
<accession>A0ABS1YDD3</accession>
<dbReference type="Proteomes" id="UP000622245">
    <property type="component" value="Unassembled WGS sequence"/>
</dbReference>
<keyword evidence="2" id="KW-0479">Metal-binding</keyword>
<dbReference type="EMBL" id="JAEVHL010000023">
    <property type="protein sequence ID" value="MBM0275418.1"/>
    <property type="molecule type" value="Genomic_DNA"/>
</dbReference>
<feature type="domain" description="JmjC" evidence="4">
    <location>
        <begin position="41"/>
        <end position="220"/>
    </location>
</feature>
<name>A0ABS1YDD3_9ACTN</name>
<dbReference type="InterPro" id="IPR003347">
    <property type="entry name" value="JmjC_dom"/>
</dbReference>
<evidence type="ECO:0000256" key="3">
    <source>
        <dbReference type="ARBA" id="ARBA00023004"/>
    </source>
</evidence>
<gene>
    <name evidence="5" type="ORF">JM949_08105</name>
</gene>
<reference evidence="5 6" key="1">
    <citation type="submission" date="2021-01" db="EMBL/GenBank/DDBJ databases">
        <title>Draft genome sequence of Micromonospora sp. strain STR1s_6.</title>
        <authorList>
            <person name="Karlyshev A."/>
            <person name="Jawad R."/>
        </authorList>
    </citation>
    <scope>NUCLEOTIDE SEQUENCE [LARGE SCALE GENOMIC DNA]</scope>
    <source>
        <strain evidence="5 6">STR1S-6</strain>
    </source>
</reference>
<comment type="caution">
    <text evidence="5">The sequence shown here is derived from an EMBL/GenBank/DDBJ whole genome shotgun (WGS) entry which is preliminary data.</text>
</comment>
<proteinExistence type="predicted"/>
<protein>
    <submittedName>
        <fullName evidence="5">Cupin-like domain-containing protein</fullName>
    </submittedName>
</protein>
<dbReference type="PROSITE" id="PS51184">
    <property type="entry name" value="JMJC"/>
    <property type="match status" value="1"/>
</dbReference>